<evidence type="ECO:0000313" key="1">
    <source>
        <dbReference type="EMBL" id="KAE9589744.1"/>
    </source>
</evidence>
<evidence type="ECO:0000313" key="2">
    <source>
        <dbReference type="Proteomes" id="UP000447434"/>
    </source>
</evidence>
<sequence>MHRNIALNFHGPYKSPNFCVLVYITQHVCIIRLLSLLIGIEKKKEVESSFHITLGVGDIEEKVKLNGPIIEVDIHIVI</sequence>
<organism evidence="1 2">
    <name type="scientific">Lupinus albus</name>
    <name type="common">White lupine</name>
    <name type="synonym">Lupinus termis</name>
    <dbReference type="NCBI Taxonomy" id="3870"/>
    <lineage>
        <taxon>Eukaryota</taxon>
        <taxon>Viridiplantae</taxon>
        <taxon>Streptophyta</taxon>
        <taxon>Embryophyta</taxon>
        <taxon>Tracheophyta</taxon>
        <taxon>Spermatophyta</taxon>
        <taxon>Magnoliopsida</taxon>
        <taxon>eudicotyledons</taxon>
        <taxon>Gunneridae</taxon>
        <taxon>Pentapetalae</taxon>
        <taxon>rosids</taxon>
        <taxon>fabids</taxon>
        <taxon>Fabales</taxon>
        <taxon>Fabaceae</taxon>
        <taxon>Papilionoideae</taxon>
        <taxon>50 kb inversion clade</taxon>
        <taxon>genistoids sensu lato</taxon>
        <taxon>core genistoids</taxon>
        <taxon>Genisteae</taxon>
        <taxon>Lupinus</taxon>
    </lineage>
</organism>
<dbReference type="AlphaFoldDB" id="A0A6A4NQ42"/>
<dbReference type="EMBL" id="WOCE01000021">
    <property type="protein sequence ID" value="KAE9589744.1"/>
    <property type="molecule type" value="Genomic_DNA"/>
</dbReference>
<protein>
    <submittedName>
        <fullName evidence="1">Uncharacterized protein</fullName>
    </submittedName>
</protein>
<proteinExistence type="predicted"/>
<accession>A0A6A4NQ42</accession>
<keyword evidence="2" id="KW-1185">Reference proteome</keyword>
<gene>
    <name evidence="1" type="ORF">Lalb_Chr21g0312181</name>
</gene>
<reference evidence="2" key="1">
    <citation type="journal article" date="2020" name="Nat. Commun.">
        <title>Genome sequence of the cluster root forming white lupin.</title>
        <authorList>
            <person name="Hufnagel B."/>
            <person name="Marques A."/>
            <person name="Soriano A."/>
            <person name="Marques L."/>
            <person name="Divol F."/>
            <person name="Doumas P."/>
            <person name="Sallet E."/>
            <person name="Mancinotti D."/>
            <person name="Carrere S."/>
            <person name="Marande W."/>
            <person name="Arribat S."/>
            <person name="Keller J."/>
            <person name="Huneau C."/>
            <person name="Blein T."/>
            <person name="Aime D."/>
            <person name="Laguerre M."/>
            <person name="Taylor J."/>
            <person name="Schubert V."/>
            <person name="Nelson M."/>
            <person name="Geu-Flores F."/>
            <person name="Crespi M."/>
            <person name="Gallardo-Guerrero K."/>
            <person name="Delaux P.-M."/>
            <person name="Salse J."/>
            <person name="Berges H."/>
            <person name="Guyot R."/>
            <person name="Gouzy J."/>
            <person name="Peret B."/>
        </authorList>
    </citation>
    <scope>NUCLEOTIDE SEQUENCE [LARGE SCALE GENOMIC DNA]</scope>
    <source>
        <strain evidence="2">cv. Amiga</strain>
    </source>
</reference>
<name>A0A6A4NQ42_LUPAL</name>
<dbReference type="Proteomes" id="UP000447434">
    <property type="component" value="Chromosome 21"/>
</dbReference>
<comment type="caution">
    <text evidence="1">The sequence shown here is derived from an EMBL/GenBank/DDBJ whole genome shotgun (WGS) entry which is preliminary data.</text>
</comment>